<evidence type="ECO:0000313" key="2">
    <source>
        <dbReference type="Proteomes" id="UP000694865"/>
    </source>
</evidence>
<protein>
    <submittedName>
        <fullName evidence="3">Lateral signaling target protein 2 homolog</fullName>
    </submittedName>
</protein>
<feature type="compositionally biased region" description="Low complexity" evidence="1">
    <location>
        <begin position="95"/>
        <end position="113"/>
    </location>
</feature>
<organism evidence="2 3">
    <name type="scientific">Saccoglossus kowalevskii</name>
    <name type="common">Acorn worm</name>
    <dbReference type="NCBI Taxonomy" id="10224"/>
    <lineage>
        <taxon>Eukaryota</taxon>
        <taxon>Metazoa</taxon>
        <taxon>Hemichordata</taxon>
        <taxon>Enteropneusta</taxon>
        <taxon>Harrimaniidae</taxon>
        <taxon>Saccoglossus</taxon>
    </lineage>
</organism>
<dbReference type="RefSeq" id="XP_006822525.1">
    <property type="nucleotide sequence ID" value="XM_006822462.1"/>
</dbReference>
<gene>
    <name evidence="3" type="primary">LOC102800449</name>
</gene>
<reference evidence="3" key="1">
    <citation type="submission" date="2025-08" db="UniProtKB">
        <authorList>
            <consortium name="RefSeq"/>
        </authorList>
    </citation>
    <scope>IDENTIFICATION</scope>
    <source>
        <tissue evidence="3">Testes</tissue>
    </source>
</reference>
<feature type="compositionally biased region" description="Polar residues" evidence="1">
    <location>
        <begin position="135"/>
        <end position="153"/>
    </location>
</feature>
<dbReference type="Proteomes" id="UP000694865">
    <property type="component" value="Unplaced"/>
</dbReference>
<feature type="non-terminal residue" evidence="3">
    <location>
        <position position="1"/>
    </location>
</feature>
<evidence type="ECO:0000313" key="3">
    <source>
        <dbReference type="RefSeq" id="XP_006822525.1"/>
    </source>
</evidence>
<dbReference type="PANTHER" id="PTHR46465">
    <property type="entry name" value="LATERAL SIGNALING TARGET PROTEIN 2 HOMOLOG"/>
    <property type="match status" value="1"/>
</dbReference>
<dbReference type="GeneID" id="102800449"/>
<dbReference type="PANTHER" id="PTHR46465:SF2">
    <property type="entry name" value="LATERAL SIGNALING TARGET PROTEIN 2 HOMOLOG"/>
    <property type="match status" value="1"/>
</dbReference>
<feature type="compositionally biased region" description="Polar residues" evidence="1">
    <location>
        <begin position="168"/>
        <end position="178"/>
    </location>
</feature>
<proteinExistence type="predicted"/>
<evidence type="ECO:0000256" key="1">
    <source>
        <dbReference type="SAM" id="MobiDB-lite"/>
    </source>
</evidence>
<keyword evidence="2" id="KW-1185">Reference proteome</keyword>
<dbReference type="InterPro" id="IPR051118">
    <property type="entry name" value="LST-2"/>
</dbReference>
<feature type="region of interest" description="Disordered" evidence="1">
    <location>
        <begin position="71"/>
        <end position="119"/>
    </location>
</feature>
<sequence>GLLIYPEGPLNCDCEPCDMSEMFRPFHSLLYKIRELLHTLNLYELHLLEKSLSSSEEPWNYLEKDINNSNEVSLQSQEGVPIDQSHNKRHRDSDISSTSGSSLSNQSNSSTSTVKLNQSPASIVQIDQLGHSSRDMNQSAAGSSFQTDQSTNRNVDDGEYRIAETCVPTRSNKQGTPTERQDVQRPGLPADFSISVDFKQEFATITIRPDTHSEQSIICKQTEVATEDDVIVGSVEGKIGNDDQSEVSVLDNSTETSQVTFEVDDLGAAANIDDVTADTSSHKILAMLCIHGWVCR</sequence>
<name>A0ABM0MR84_SACKO</name>
<accession>A0ABM0MR84</accession>
<feature type="region of interest" description="Disordered" evidence="1">
    <location>
        <begin position="132"/>
        <end position="187"/>
    </location>
</feature>